<accession>A0A225UQ87</accession>
<dbReference type="EMBL" id="NBNE01013187">
    <property type="protein sequence ID" value="OWY95252.1"/>
    <property type="molecule type" value="Genomic_DNA"/>
</dbReference>
<protein>
    <submittedName>
        <fullName evidence="1">Pol Polyprotein</fullName>
    </submittedName>
</protein>
<dbReference type="AlphaFoldDB" id="A0A225UQ87"/>
<name>A0A225UQ87_9STRA</name>
<feature type="non-terminal residue" evidence="1">
    <location>
        <position position="1"/>
    </location>
</feature>
<organism evidence="1 2">
    <name type="scientific">Phytophthora megakarya</name>
    <dbReference type="NCBI Taxonomy" id="4795"/>
    <lineage>
        <taxon>Eukaryota</taxon>
        <taxon>Sar</taxon>
        <taxon>Stramenopiles</taxon>
        <taxon>Oomycota</taxon>
        <taxon>Peronosporomycetes</taxon>
        <taxon>Peronosporales</taxon>
        <taxon>Peronosporaceae</taxon>
        <taxon>Phytophthora</taxon>
    </lineage>
</organism>
<dbReference type="Proteomes" id="UP000198211">
    <property type="component" value="Unassembled WGS sequence"/>
</dbReference>
<comment type="caution">
    <text evidence="1">The sequence shown here is derived from an EMBL/GenBank/DDBJ whole genome shotgun (WGS) entry which is preliminary data.</text>
</comment>
<keyword evidence="2" id="KW-1185">Reference proteome</keyword>
<sequence length="148" mass="16717">HIFFDCPYADDFWATILLDWGTVIVSPLTWTMICLLEDPTWAPVHTTHLEQLSQLWLTTRSIVLYLLWTSRNKLHFDNQVPLHPSAACYTVRCIRLLEPISGLSSEHPAISLVLDSLHAFSAFLFQLDSGNSFATILVCSASEFPPSI</sequence>
<reference evidence="2" key="1">
    <citation type="submission" date="2017-03" db="EMBL/GenBank/DDBJ databases">
        <title>Phytopthora megakarya and P. palmivora, two closely related causual agents of cacao black pod achieved similar genome size and gene model numbers by different mechanisms.</title>
        <authorList>
            <person name="Ali S."/>
            <person name="Shao J."/>
            <person name="Larry D.J."/>
            <person name="Kronmiller B."/>
            <person name="Shen D."/>
            <person name="Strem M.D."/>
            <person name="Melnick R.L."/>
            <person name="Guiltinan M.J."/>
            <person name="Tyler B.M."/>
            <person name="Meinhardt L.W."/>
            <person name="Bailey B.A."/>
        </authorList>
    </citation>
    <scope>NUCLEOTIDE SEQUENCE [LARGE SCALE GENOMIC DNA]</scope>
    <source>
        <strain evidence="2">zdho120</strain>
    </source>
</reference>
<gene>
    <name evidence="1" type="ORF">PHMEG_00034791</name>
</gene>
<evidence type="ECO:0000313" key="1">
    <source>
        <dbReference type="EMBL" id="OWY95252.1"/>
    </source>
</evidence>
<dbReference type="OrthoDB" id="143667at2759"/>
<proteinExistence type="predicted"/>
<evidence type="ECO:0000313" key="2">
    <source>
        <dbReference type="Proteomes" id="UP000198211"/>
    </source>
</evidence>
<dbReference type="STRING" id="4795.A0A225UQ87"/>